<feature type="signal peptide" evidence="2">
    <location>
        <begin position="1"/>
        <end position="23"/>
    </location>
</feature>
<keyword evidence="4" id="KW-1185">Reference proteome</keyword>
<feature type="compositionally biased region" description="Pro residues" evidence="1">
    <location>
        <begin position="595"/>
        <end position="625"/>
    </location>
</feature>
<dbReference type="EMBL" id="BLLK01000019">
    <property type="protein sequence ID" value="GFH43798.1"/>
    <property type="molecule type" value="Genomic_DNA"/>
</dbReference>
<dbReference type="Gene3D" id="3.40.390.10">
    <property type="entry name" value="Collagenase (Catalytic Domain)"/>
    <property type="match status" value="1"/>
</dbReference>
<organism evidence="3 4">
    <name type="scientific">Chaetoceros tenuissimus</name>
    <dbReference type="NCBI Taxonomy" id="426638"/>
    <lineage>
        <taxon>Eukaryota</taxon>
        <taxon>Sar</taxon>
        <taxon>Stramenopiles</taxon>
        <taxon>Ochrophyta</taxon>
        <taxon>Bacillariophyta</taxon>
        <taxon>Coscinodiscophyceae</taxon>
        <taxon>Chaetocerotophycidae</taxon>
        <taxon>Chaetocerotales</taxon>
        <taxon>Chaetocerotaceae</taxon>
        <taxon>Chaetoceros</taxon>
    </lineage>
</organism>
<name>A0AAD3CDX5_9STRA</name>
<dbReference type="SUPFAM" id="SSF55486">
    <property type="entry name" value="Metalloproteases ('zincins'), catalytic domain"/>
    <property type="match status" value="1"/>
</dbReference>
<feature type="compositionally biased region" description="Low complexity" evidence="1">
    <location>
        <begin position="626"/>
        <end position="640"/>
    </location>
</feature>
<dbReference type="InterPro" id="IPR024079">
    <property type="entry name" value="MetalloPept_cat_dom_sf"/>
</dbReference>
<protein>
    <recommendedName>
        <fullName evidence="5">Peptidase M11 gametolysin domain-containing protein</fullName>
    </recommendedName>
</protein>
<sequence>MACFQQTFLVLFLALLCVSTIDAAHLRRNASLRKGSKDKEIDLIEETRKATAYSDDITDDDDTTTALDEFFECTVAVTAGSMEIEIPSAKDVLTCDRPSSHPLGEAVFEIIGEESILDEFFQDVDLTHGDVTLNVSSKIVNHNGEIDINRHTLDQVYITYTGDQRRRDLSGNGVDTRNVLVIRVSDDRKRIDARAKVSKTANTLRDDFFAWDNNNLRTIYNRCSNKQLKIKPVTQGQAFDGVIDIDLYDLDPNFKCNNDKNYVQLGNKALEHPAVKALKNVVDHRIVVLPNQGCVDFRGAAAWARVNGDLSWMQSQYAAMPIVQVHEFGHMLGFRHSGTKISETQYQTYGDGTGYMSNKAPWNSEGADMCFNAAKTWYSGWYSQYDEDVRTNIGNFSAKTFKMTHIDDVKNEKSNTSSKVVLRLSNSKSNSNNQHLFVNYNRAKGMNSGVMHHKDEVTIVWQAGKSGESVILSDLTVGQTYTNSTWDSNGKLYVHFDRTENNGEIAVVEVKIGGSGYSEPEPGPSNQCVDYKQSNGAQWYDADGSYYNCDWYGSNDSYCPSYGNGGKNFGRTANQACCVCGGGSGGGSSNVSNPRPTPSPTRSPTPRPTPSPTRAPTRSPTPAPTPQKNNDKNGNNAKCNDIPNWYDQDGSYYNCNWYGSQASHCSLYGNLKGQFNKNANQACCACGGGQ</sequence>
<feature type="chain" id="PRO_5042283719" description="Peptidase M11 gametolysin domain-containing protein" evidence="2">
    <location>
        <begin position="24"/>
        <end position="690"/>
    </location>
</feature>
<dbReference type="GO" id="GO:0008237">
    <property type="term" value="F:metallopeptidase activity"/>
    <property type="evidence" value="ECO:0007669"/>
    <property type="project" value="InterPro"/>
</dbReference>
<accession>A0AAD3CDX5</accession>
<comment type="caution">
    <text evidence="3">The sequence shown here is derived from an EMBL/GenBank/DDBJ whole genome shotgun (WGS) entry which is preliminary data.</text>
</comment>
<evidence type="ECO:0008006" key="5">
    <source>
        <dbReference type="Google" id="ProtNLM"/>
    </source>
</evidence>
<dbReference type="Proteomes" id="UP001054902">
    <property type="component" value="Unassembled WGS sequence"/>
</dbReference>
<gene>
    <name evidence="3" type="ORF">CTEN210_00271</name>
</gene>
<evidence type="ECO:0000313" key="4">
    <source>
        <dbReference type="Proteomes" id="UP001054902"/>
    </source>
</evidence>
<evidence type="ECO:0000256" key="2">
    <source>
        <dbReference type="SAM" id="SignalP"/>
    </source>
</evidence>
<reference evidence="3 4" key="1">
    <citation type="journal article" date="2021" name="Sci. Rep.">
        <title>The genome of the diatom Chaetoceros tenuissimus carries an ancient integrated fragment of an extant virus.</title>
        <authorList>
            <person name="Hongo Y."/>
            <person name="Kimura K."/>
            <person name="Takaki Y."/>
            <person name="Yoshida Y."/>
            <person name="Baba S."/>
            <person name="Kobayashi G."/>
            <person name="Nagasaki K."/>
            <person name="Hano T."/>
            <person name="Tomaru Y."/>
        </authorList>
    </citation>
    <scope>NUCLEOTIDE SEQUENCE [LARGE SCALE GENOMIC DNA]</scope>
    <source>
        <strain evidence="3 4">NIES-3715</strain>
    </source>
</reference>
<feature type="region of interest" description="Disordered" evidence="1">
    <location>
        <begin position="585"/>
        <end position="640"/>
    </location>
</feature>
<keyword evidence="2" id="KW-0732">Signal</keyword>
<evidence type="ECO:0000313" key="3">
    <source>
        <dbReference type="EMBL" id="GFH43798.1"/>
    </source>
</evidence>
<evidence type="ECO:0000256" key="1">
    <source>
        <dbReference type="SAM" id="MobiDB-lite"/>
    </source>
</evidence>
<proteinExistence type="predicted"/>
<dbReference type="AlphaFoldDB" id="A0AAD3CDX5"/>